<evidence type="ECO:0000313" key="3">
    <source>
        <dbReference type="EMBL" id="GJE75897.1"/>
    </source>
</evidence>
<reference evidence="3" key="1">
    <citation type="journal article" date="2021" name="Front. Microbiol.">
        <title>Comprehensive Comparative Genomics and Phenotyping of Methylobacterium Species.</title>
        <authorList>
            <person name="Alessa O."/>
            <person name="Ogura Y."/>
            <person name="Fujitani Y."/>
            <person name="Takami H."/>
            <person name="Hayashi T."/>
            <person name="Sahin N."/>
            <person name="Tani A."/>
        </authorList>
    </citation>
    <scope>NUCLEOTIDE SEQUENCE</scope>
    <source>
        <strain evidence="3">DSM 14458</strain>
    </source>
</reference>
<sequence>MDTSFLSAGPVTWPVLFAFALFVIGLGKLADWVTGKFRAGTKDAVSPLTIDMAAAKIEIASLNEKLNAFKIEVARTYVTGDVITRLEQRIDVLVNSVRDEMKETRDIMLKAITGRPRG</sequence>
<keyword evidence="1" id="KW-0175">Coiled coil</keyword>
<evidence type="ECO:0000313" key="4">
    <source>
        <dbReference type="Proteomes" id="UP001055093"/>
    </source>
</evidence>
<keyword evidence="2" id="KW-1133">Transmembrane helix</keyword>
<proteinExistence type="predicted"/>
<accession>A0ABQ4UUI8</accession>
<gene>
    <name evidence="3" type="ORF">BGCPKDLD_2484</name>
</gene>
<evidence type="ECO:0000256" key="2">
    <source>
        <dbReference type="SAM" id="Phobius"/>
    </source>
</evidence>
<keyword evidence="4" id="KW-1185">Reference proteome</keyword>
<dbReference type="RefSeq" id="WP_238308064.1">
    <property type="nucleotide sequence ID" value="NZ_BPRE01000007.1"/>
</dbReference>
<feature type="coiled-coil region" evidence="1">
    <location>
        <begin position="52"/>
        <end position="103"/>
    </location>
</feature>
<keyword evidence="2" id="KW-0812">Transmembrane</keyword>
<dbReference type="Proteomes" id="UP001055093">
    <property type="component" value="Unassembled WGS sequence"/>
</dbReference>
<evidence type="ECO:0000256" key="1">
    <source>
        <dbReference type="SAM" id="Coils"/>
    </source>
</evidence>
<keyword evidence="2" id="KW-0472">Membrane</keyword>
<dbReference type="EMBL" id="BPRE01000007">
    <property type="protein sequence ID" value="GJE75897.1"/>
    <property type="molecule type" value="Genomic_DNA"/>
</dbReference>
<protein>
    <recommendedName>
        <fullName evidence="5">Minor tail protein</fullName>
    </recommendedName>
</protein>
<evidence type="ECO:0008006" key="5">
    <source>
        <dbReference type="Google" id="ProtNLM"/>
    </source>
</evidence>
<name>A0ABQ4UUI8_9HYPH</name>
<comment type="caution">
    <text evidence="3">The sequence shown here is derived from an EMBL/GenBank/DDBJ whole genome shotgun (WGS) entry which is preliminary data.</text>
</comment>
<organism evidence="3 4">
    <name type="scientific">Methylorubrum suomiense</name>
    <dbReference type="NCBI Taxonomy" id="144191"/>
    <lineage>
        <taxon>Bacteria</taxon>
        <taxon>Pseudomonadati</taxon>
        <taxon>Pseudomonadota</taxon>
        <taxon>Alphaproteobacteria</taxon>
        <taxon>Hyphomicrobiales</taxon>
        <taxon>Methylobacteriaceae</taxon>
        <taxon>Methylorubrum</taxon>
    </lineage>
</organism>
<reference evidence="3" key="2">
    <citation type="submission" date="2021-08" db="EMBL/GenBank/DDBJ databases">
        <authorList>
            <person name="Tani A."/>
            <person name="Ola A."/>
            <person name="Ogura Y."/>
            <person name="Katsura K."/>
            <person name="Hayashi T."/>
        </authorList>
    </citation>
    <scope>NUCLEOTIDE SEQUENCE</scope>
    <source>
        <strain evidence="3">DSM 14458</strain>
    </source>
</reference>
<feature type="transmembrane region" description="Helical" evidence="2">
    <location>
        <begin position="12"/>
        <end position="30"/>
    </location>
</feature>